<dbReference type="AlphaFoldDB" id="A0AAE3KLJ6"/>
<feature type="domain" description="PIN" evidence="7">
    <location>
        <begin position="5"/>
        <end position="118"/>
    </location>
</feature>
<evidence type="ECO:0000256" key="4">
    <source>
        <dbReference type="ARBA" id="ARBA00022801"/>
    </source>
</evidence>
<dbReference type="InterPro" id="IPR022907">
    <property type="entry name" value="VapC_family"/>
</dbReference>
<name>A0AAE3KLJ6_9PSEU</name>
<comment type="caution">
    <text evidence="8">The sequence shown here is derived from an EMBL/GenBank/DDBJ whole genome shotgun (WGS) entry which is preliminary data.</text>
</comment>
<dbReference type="RefSeq" id="WP_253772652.1">
    <property type="nucleotide sequence ID" value="NZ_JAMTCK010000007.1"/>
</dbReference>
<evidence type="ECO:0000256" key="6">
    <source>
        <dbReference type="HAMAP-Rule" id="MF_00265"/>
    </source>
</evidence>
<reference evidence="8" key="1">
    <citation type="submission" date="2022-06" db="EMBL/GenBank/DDBJ databases">
        <title>Genomic Encyclopedia of Archaeal and Bacterial Type Strains, Phase II (KMG-II): from individual species to whole genera.</title>
        <authorList>
            <person name="Goeker M."/>
        </authorList>
    </citation>
    <scope>NUCLEOTIDE SEQUENCE</scope>
    <source>
        <strain evidence="8">DSM 43935</strain>
    </source>
</reference>
<gene>
    <name evidence="6" type="primary">vapC</name>
    <name evidence="8" type="ORF">LX83_003481</name>
</gene>
<evidence type="ECO:0000256" key="2">
    <source>
        <dbReference type="ARBA" id="ARBA00022722"/>
    </source>
</evidence>
<dbReference type="InterPro" id="IPR029060">
    <property type="entry name" value="PIN-like_dom_sf"/>
</dbReference>
<dbReference type="SUPFAM" id="SSF88723">
    <property type="entry name" value="PIN domain-like"/>
    <property type="match status" value="1"/>
</dbReference>
<protein>
    <recommendedName>
        <fullName evidence="6">Ribonuclease VapC</fullName>
        <shortName evidence="6">RNase VapC</shortName>
        <ecNumber evidence="6">3.1.-.-</ecNumber>
    </recommendedName>
    <alternativeName>
        <fullName evidence="6">Toxin VapC</fullName>
    </alternativeName>
</protein>
<evidence type="ECO:0000313" key="8">
    <source>
        <dbReference type="EMBL" id="MCP2166613.1"/>
    </source>
</evidence>
<keyword evidence="4 6" id="KW-0378">Hydrolase</keyword>
<keyword evidence="1 6" id="KW-1277">Toxin-antitoxin system</keyword>
<feature type="binding site" evidence="6">
    <location>
        <position position="8"/>
    </location>
    <ligand>
        <name>Mg(2+)</name>
        <dbReference type="ChEBI" id="CHEBI:18420"/>
    </ligand>
</feature>
<dbReference type="Pfam" id="PF01850">
    <property type="entry name" value="PIN"/>
    <property type="match status" value="1"/>
</dbReference>
<sequence>MSPTIVVDASALIEIAVSRRPDHALLHRFTESEAIAPAVIDAEALKVLRRMAHRGQLTDTQALAALTLVRKAPVTRFDHQLFLASAWQLRHAIAAFDSLYVALAEQFRLPLVTCDAKLAGSNGHNAKIEFYPLS</sequence>
<feature type="binding site" evidence="6">
    <location>
        <position position="97"/>
    </location>
    <ligand>
        <name>Mg(2+)</name>
        <dbReference type="ChEBI" id="CHEBI:18420"/>
    </ligand>
</feature>
<dbReference type="CDD" id="cd09873">
    <property type="entry name" value="PIN_Pae0151-like"/>
    <property type="match status" value="1"/>
</dbReference>
<keyword evidence="5 6" id="KW-0460">Magnesium</keyword>
<dbReference type="InterPro" id="IPR002716">
    <property type="entry name" value="PIN_dom"/>
</dbReference>
<comment type="cofactor">
    <cofactor evidence="6">
        <name>Mg(2+)</name>
        <dbReference type="ChEBI" id="CHEBI:18420"/>
    </cofactor>
</comment>
<dbReference type="Gene3D" id="3.40.50.1010">
    <property type="entry name" value="5'-nuclease"/>
    <property type="match status" value="1"/>
</dbReference>
<keyword evidence="2 6" id="KW-0540">Nuclease</keyword>
<dbReference type="GO" id="GO:0004540">
    <property type="term" value="F:RNA nuclease activity"/>
    <property type="evidence" value="ECO:0007669"/>
    <property type="project" value="InterPro"/>
</dbReference>
<dbReference type="PANTHER" id="PTHR35901:SF1">
    <property type="entry name" value="EXONUCLEASE VAPC9"/>
    <property type="match status" value="1"/>
</dbReference>
<dbReference type="Proteomes" id="UP001206128">
    <property type="component" value="Unassembled WGS sequence"/>
</dbReference>
<evidence type="ECO:0000256" key="3">
    <source>
        <dbReference type="ARBA" id="ARBA00022723"/>
    </source>
</evidence>
<comment type="similarity">
    <text evidence="6">Belongs to the PINc/VapC protein family.</text>
</comment>
<evidence type="ECO:0000259" key="7">
    <source>
        <dbReference type="Pfam" id="PF01850"/>
    </source>
</evidence>
<dbReference type="PANTHER" id="PTHR35901">
    <property type="entry name" value="RIBONUCLEASE VAPC3"/>
    <property type="match status" value="1"/>
</dbReference>
<organism evidence="8 9">
    <name type="scientific">Goodfellowiella coeruleoviolacea</name>
    <dbReference type="NCBI Taxonomy" id="334858"/>
    <lineage>
        <taxon>Bacteria</taxon>
        <taxon>Bacillati</taxon>
        <taxon>Actinomycetota</taxon>
        <taxon>Actinomycetes</taxon>
        <taxon>Pseudonocardiales</taxon>
        <taxon>Pseudonocardiaceae</taxon>
        <taxon>Goodfellowiella</taxon>
    </lineage>
</organism>
<dbReference type="EC" id="3.1.-.-" evidence="6"/>
<proteinExistence type="inferred from homology"/>
<evidence type="ECO:0000313" key="9">
    <source>
        <dbReference type="Proteomes" id="UP001206128"/>
    </source>
</evidence>
<evidence type="ECO:0000256" key="5">
    <source>
        <dbReference type="ARBA" id="ARBA00022842"/>
    </source>
</evidence>
<dbReference type="EMBL" id="JAMTCK010000007">
    <property type="protein sequence ID" value="MCP2166613.1"/>
    <property type="molecule type" value="Genomic_DNA"/>
</dbReference>
<dbReference type="GO" id="GO:0000287">
    <property type="term" value="F:magnesium ion binding"/>
    <property type="evidence" value="ECO:0007669"/>
    <property type="project" value="UniProtKB-UniRule"/>
</dbReference>
<dbReference type="InterPro" id="IPR051619">
    <property type="entry name" value="TypeII_TA_RNase_PINc/VapC"/>
</dbReference>
<dbReference type="InterPro" id="IPR044153">
    <property type="entry name" value="PIN_Pae0151-like"/>
</dbReference>
<keyword evidence="3 6" id="KW-0479">Metal-binding</keyword>
<comment type="function">
    <text evidence="6">Toxic component of a toxin-antitoxin (TA) system. An RNase.</text>
</comment>
<dbReference type="HAMAP" id="MF_00265">
    <property type="entry name" value="VapC_Nob1"/>
    <property type="match status" value="1"/>
</dbReference>
<dbReference type="GO" id="GO:0016787">
    <property type="term" value="F:hydrolase activity"/>
    <property type="evidence" value="ECO:0007669"/>
    <property type="project" value="UniProtKB-KW"/>
</dbReference>
<keyword evidence="6" id="KW-0800">Toxin</keyword>
<keyword evidence="9" id="KW-1185">Reference proteome</keyword>
<accession>A0AAE3KLJ6</accession>
<evidence type="ECO:0000256" key="1">
    <source>
        <dbReference type="ARBA" id="ARBA00022649"/>
    </source>
</evidence>
<dbReference type="GO" id="GO:0090729">
    <property type="term" value="F:toxin activity"/>
    <property type="evidence" value="ECO:0007669"/>
    <property type="project" value="UniProtKB-KW"/>
</dbReference>